<keyword evidence="7" id="KW-1185">Reference proteome</keyword>
<feature type="compositionally biased region" description="Low complexity" evidence="3">
    <location>
        <begin position="144"/>
        <end position="154"/>
    </location>
</feature>
<organism evidence="6 7">
    <name type="scientific">Desulfovibrio subterraneus</name>
    <dbReference type="NCBI Taxonomy" id="2718620"/>
    <lineage>
        <taxon>Bacteria</taxon>
        <taxon>Pseudomonadati</taxon>
        <taxon>Thermodesulfobacteriota</taxon>
        <taxon>Desulfovibrionia</taxon>
        <taxon>Desulfovibrionales</taxon>
        <taxon>Desulfovibrionaceae</taxon>
        <taxon>Desulfovibrio</taxon>
    </lineage>
</organism>
<dbReference type="Gene3D" id="1.10.40.30">
    <property type="entry name" value="Fumarase/aspartase (C-terminal domain)"/>
    <property type="match status" value="1"/>
</dbReference>
<dbReference type="PANTHER" id="PTHR42696">
    <property type="entry name" value="ASPARTATE AMMONIA-LYASE"/>
    <property type="match status" value="1"/>
</dbReference>
<keyword evidence="1 6" id="KW-0456">Lyase</keyword>
<evidence type="ECO:0000259" key="4">
    <source>
        <dbReference type="Pfam" id="PF00206"/>
    </source>
</evidence>
<evidence type="ECO:0000256" key="3">
    <source>
        <dbReference type="SAM" id="MobiDB-lite"/>
    </source>
</evidence>
<proteinExistence type="predicted"/>
<evidence type="ECO:0000313" key="7">
    <source>
        <dbReference type="Proteomes" id="UP000503840"/>
    </source>
</evidence>
<accession>A0A7J0BF15</accession>
<dbReference type="Gene3D" id="1.20.200.10">
    <property type="entry name" value="Fumarase/aspartase (Central domain)"/>
    <property type="match status" value="1"/>
</dbReference>
<name>A0A7J0BF15_9BACT</name>
<dbReference type="Pfam" id="PF00206">
    <property type="entry name" value="Lyase_1"/>
    <property type="match status" value="1"/>
</dbReference>
<feature type="region of interest" description="Disordered" evidence="3">
    <location>
        <begin position="122"/>
        <end position="155"/>
    </location>
</feature>
<feature type="domain" description="Fumarase C C-terminal" evidence="5">
    <location>
        <begin position="433"/>
        <end position="484"/>
    </location>
</feature>
<dbReference type="Gene3D" id="1.10.275.10">
    <property type="entry name" value="Fumarase/aspartase (N-terminal domain)"/>
    <property type="match status" value="1"/>
</dbReference>
<evidence type="ECO:0000256" key="1">
    <source>
        <dbReference type="ARBA" id="ARBA00023239"/>
    </source>
</evidence>
<dbReference type="GO" id="GO:0006099">
    <property type="term" value="P:tricarboxylic acid cycle"/>
    <property type="evidence" value="ECO:0007669"/>
    <property type="project" value="InterPro"/>
</dbReference>
<dbReference type="Pfam" id="PF10415">
    <property type="entry name" value="FumaraseC_C"/>
    <property type="match status" value="1"/>
</dbReference>
<sequence>MPSHTRTEQDQFGSLEIPADALYGIHTARAVANFPLSGYRLPAVFIRAYAQVKLACVRTNASLGYLSLPMAQALETACKELADGSHHDQIVVDAFQGGAGTSTNMNFNEVIANRAAMLMGQAAGSGSESGSDTSIGAGSGSGSDSGSVSGSGAVHPLHHVNLHQSTNDTYPTALKVAVLHELKALEQPVADLQETLQRKEQAHRNVLRLGRTEMQDAVPLTAGMTFGAWAEAVARDRWRIFKCRERIRQVNLGGTAVGTGLGAPRDYVLRVTDELRRITGLKLSRAENLVDATQNLDDFVEVSGLLKACAVNLLKICSDIRLLSSGPAAGLGELRIPAMQTGSTVMPGKVNPVIPEAVSQAALRIMSNDALAGQVAALGNLELNQFMPLMAHSMLESLHLLKQAVILLHTRCITQAEPDAGRCLGHVESGGALAAVLVPAVGYARAEAIAQAARNKGISLAQAAAEDLNMPPEVIATLLSPERMHQLGYTEETYAAFRKDNDTKGGKA</sequence>
<evidence type="ECO:0000259" key="5">
    <source>
        <dbReference type="Pfam" id="PF10415"/>
    </source>
</evidence>
<dbReference type="FunFam" id="1.20.200.10:FF:000001">
    <property type="entry name" value="Fumarate hydratase, mitochondrial"/>
    <property type="match status" value="1"/>
</dbReference>
<dbReference type="GO" id="GO:0005829">
    <property type="term" value="C:cytosol"/>
    <property type="evidence" value="ECO:0007669"/>
    <property type="project" value="TreeGrafter"/>
</dbReference>
<evidence type="ECO:0000256" key="2">
    <source>
        <dbReference type="SAM" id="Coils"/>
    </source>
</evidence>
<dbReference type="Proteomes" id="UP000503840">
    <property type="component" value="Unassembled WGS sequence"/>
</dbReference>
<reference evidence="6 7" key="1">
    <citation type="submission" date="2020-05" db="EMBL/GenBank/DDBJ databases">
        <title>Draft genome sequence of Desulfovibrio sp. strain HN2T.</title>
        <authorList>
            <person name="Ueno A."/>
            <person name="Tamazawa S."/>
            <person name="Tamamura S."/>
            <person name="Murakami T."/>
            <person name="Kiyama T."/>
            <person name="Inomata H."/>
            <person name="Amano Y."/>
            <person name="Miyakawa K."/>
            <person name="Tamaki H."/>
            <person name="Naganuma T."/>
            <person name="Kaneko K."/>
        </authorList>
    </citation>
    <scope>NUCLEOTIDE SEQUENCE [LARGE SCALE GENOMIC DNA]</scope>
    <source>
        <strain evidence="6 7">HN2</strain>
    </source>
</reference>
<dbReference type="PRINTS" id="PR00149">
    <property type="entry name" value="FUMRATELYASE"/>
</dbReference>
<comment type="caution">
    <text evidence="6">The sequence shown here is derived from an EMBL/GenBank/DDBJ whole genome shotgun (WGS) entry which is preliminary data.</text>
</comment>
<feature type="compositionally biased region" description="Low complexity" evidence="3">
    <location>
        <begin position="122"/>
        <end position="136"/>
    </location>
</feature>
<feature type="domain" description="Fumarate lyase N-terminal" evidence="4">
    <location>
        <begin position="14"/>
        <end position="366"/>
    </location>
</feature>
<dbReference type="InterPro" id="IPR000362">
    <property type="entry name" value="Fumarate_lyase_fam"/>
</dbReference>
<gene>
    <name evidence="6" type="primary">aspA_1</name>
    <name evidence="6" type="ORF">DSM101010T_06680</name>
</gene>
<feature type="coiled-coil region" evidence="2">
    <location>
        <begin position="182"/>
        <end position="209"/>
    </location>
</feature>
<keyword evidence="2" id="KW-0175">Coiled coil</keyword>
<dbReference type="InterPro" id="IPR022761">
    <property type="entry name" value="Fumarate_lyase_N"/>
</dbReference>
<protein>
    <submittedName>
        <fullName evidence="6">Aspartate ammonia-lyase</fullName>
    </submittedName>
</protein>
<dbReference type="InterPro" id="IPR008948">
    <property type="entry name" value="L-Aspartase-like"/>
</dbReference>
<dbReference type="PANTHER" id="PTHR42696:SF2">
    <property type="entry name" value="ASPARTATE AMMONIA-LYASE"/>
    <property type="match status" value="1"/>
</dbReference>
<dbReference type="RefSeq" id="WP_174404015.1">
    <property type="nucleotide sequence ID" value="NZ_BLVO01000005.1"/>
</dbReference>
<dbReference type="GO" id="GO:0008797">
    <property type="term" value="F:aspartate ammonia-lyase activity"/>
    <property type="evidence" value="ECO:0007669"/>
    <property type="project" value="TreeGrafter"/>
</dbReference>
<dbReference type="InterPro" id="IPR020557">
    <property type="entry name" value="Fumarate_lyase_CS"/>
</dbReference>
<dbReference type="GO" id="GO:0006531">
    <property type="term" value="P:aspartate metabolic process"/>
    <property type="evidence" value="ECO:0007669"/>
    <property type="project" value="TreeGrafter"/>
</dbReference>
<dbReference type="PROSITE" id="PS00163">
    <property type="entry name" value="FUMARATE_LYASES"/>
    <property type="match status" value="1"/>
</dbReference>
<dbReference type="InterPro" id="IPR024083">
    <property type="entry name" value="Fumarase/histidase_N"/>
</dbReference>
<dbReference type="EMBL" id="BLVO01000005">
    <property type="protein sequence ID" value="GFM32303.1"/>
    <property type="molecule type" value="Genomic_DNA"/>
</dbReference>
<dbReference type="AlphaFoldDB" id="A0A7J0BF15"/>
<dbReference type="SUPFAM" id="SSF48557">
    <property type="entry name" value="L-aspartase-like"/>
    <property type="match status" value="1"/>
</dbReference>
<evidence type="ECO:0000313" key="6">
    <source>
        <dbReference type="EMBL" id="GFM32303.1"/>
    </source>
</evidence>
<dbReference type="InterPro" id="IPR051546">
    <property type="entry name" value="Aspartate_Ammonia-Lyase"/>
</dbReference>
<dbReference type="InterPro" id="IPR018951">
    <property type="entry name" value="Fumarase_C_C"/>
</dbReference>